<gene>
    <name evidence="2" type="ORF">KC729_13575</name>
</gene>
<evidence type="ECO:0000313" key="2">
    <source>
        <dbReference type="EMBL" id="MCA9728714.1"/>
    </source>
</evidence>
<proteinExistence type="predicted"/>
<feature type="compositionally biased region" description="Polar residues" evidence="1">
    <location>
        <begin position="97"/>
        <end position="107"/>
    </location>
</feature>
<organism evidence="2 3">
    <name type="scientific">Eiseniibacteriota bacterium</name>
    <dbReference type="NCBI Taxonomy" id="2212470"/>
    <lineage>
        <taxon>Bacteria</taxon>
        <taxon>Candidatus Eiseniibacteriota</taxon>
    </lineage>
</organism>
<evidence type="ECO:0000313" key="3">
    <source>
        <dbReference type="Proteomes" id="UP000697710"/>
    </source>
</evidence>
<evidence type="ECO:0000256" key="1">
    <source>
        <dbReference type="SAM" id="MobiDB-lite"/>
    </source>
</evidence>
<feature type="region of interest" description="Disordered" evidence="1">
    <location>
        <begin position="84"/>
        <end position="107"/>
    </location>
</feature>
<feature type="non-terminal residue" evidence="2">
    <location>
        <position position="107"/>
    </location>
</feature>
<reference evidence="2" key="1">
    <citation type="submission" date="2020-04" db="EMBL/GenBank/DDBJ databases">
        <authorList>
            <person name="Zhang T."/>
        </authorList>
    </citation>
    <scope>NUCLEOTIDE SEQUENCE</scope>
    <source>
        <strain evidence="2">HKST-UBA01</strain>
    </source>
</reference>
<dbReference type="AlphaFoldDB" id="A0A956RRK9"/>
<name>A0A956RRK9_UNCEI</name>
<dbReference type="Proteomes" id="UP000697710">
    <property type="component" value="Unassembled WGS sequence"/>
</dbReference>
<accession>A0A956RRK9</accession>
<dbReference type="EMBL" id="JAGQHR010000456">
    <property type="protein sequence ID" value="MCA9728714.1"/>
    <property type="molecule type" value="Genomic_DNA"/>
</dbReference>
<sequence length="107" mass="12446">MSRTWTGWRGVLLLVILAATPGCLFSPSSKDPAPPQEDYEKRTTIAGVFHNLTVSYQLRDLDHYKLLFDQNDYQFVFDERDVTEDPDIPESWGWPEEQTSTRNMFES</sequence>
<reference evidence="2" key="2">
    <citation type="journal article" date="2021" name="Microbiome">
        <title>Successional dynamics and alternative stable states in a saline activated sludge microbial community over 9 years.</title>
        <authorList>
            <person name="Wang Y."/>
            <person name="Ye J."/>
            <person name="Ju F."/>
            <person name="Liu L."/>
            <person name="Boyd J.A."/>
            <person name="Deng Y."/>
            <person name="Parks D.H."/>
            <person name="Jiang X."/>
            <person name="Yin X."/>
            <person name="Woodcroft B.J."/>
            <person name="Tyson G.W."/>
            <person name="Hugenholtz P."/>
            <person name="Polz M.F."/>
            <person name="Zhang T."/>
        </authorList>
    </citation>
    <scope>NUCLEOTIDE SEQUENCE</scope>
    <source>
        <strain evidence="2">HKST-UBA01</strain>
    </source>
</reference>
<comment type="caution">
    <text evidence="2">The sequence shown here is derived from an EMBL/GenBank/DDBJ whole genome shotgun (WGS) entry which is preliminary data.</text>
</comment>
<protein>
    <submittedName>
        <fullName evidence="2">Uncharacterized protein</fullName>
    </submittedName>
</protein>